<keyword evidence="2" id="KW-0378">Hydrolase</keyword>
<dbReference type="SUPFAM" id="SSF53254">
    <property type="entry name" value="Phosphoglycerate mutase-like"/>
    <property type="match status" value="1"/>
</dbReference>
<evidence type="ECO:0000313" key="4">
    <source>
        <dbReference type="EMBL" id="KAF4656978.1"/>
    </source>
</evidence>
<feature type="compositionally biased region" description="Basic and acidic residues" evidence="3">
    <location>
        <begin position="112"/>
        <end position="122"/>
    </location>
</feature>
<dbReference type="InterPro" id="IPR029033">
    <property type="entry name" value="His_PPase_superfam"/>
</dbReference>
<dbReference type="Proteomes" id="UP000570595">
    <property type="component" value="Unassembled WGS sequence"/>
</dbReference>
<dbReference type="InterPro" id="IPR050645">
    <property type="entry name" value="Histidine_acid_phosphatase"/>
</dbReference>
<organism evidence="4 5">
    <name type="scientific">Perkinsus olseni</name>
    <name type="common">Perkinsus atlanticus</name>
    <dbReference type="NCBI Taxonomy" id="32597"/>
    <lineage>
        <taxon>Eukaryota</taxon>
        <taxon>Sar</taxon>
        <taxon>Alveolata</taxon>
        <taxon>Perkinsozoa</taxon>
        <taxon>Perkinsea</taxon>
        <taxon>Perkinsida</taxon>
        <taxon>Perkinsidae</taxon>
        <taxon>Perkinsus</taxon>
    </lineage>
</organism>
<accession>A0A7J6LCK3</accession>
<dbReference type="PANTHER" id="PTHR11567:SF110">
    <property type="entry name" value="2-PHOSPHOXYLOSE PHOSPHATASE 1"/>
    <property type="match status" value="1"/>
</dbReference>
<dbReference type="EMBL" id="JABAHT010000377">
    <property type="protein sequence ID" value="KAF4656978.1"/>
    <property type="molecule type" value="Genomic_DNA"/>
</dbReference>
<evidence type="ECO:0000313" key="5">
    <source>
        <dbReference type="Proteomes" id="UP000570595"/>
    </source>
</evidence>
<dbReference type="Gene3D" id="3.40.50.1240">
    <property type="entry name" value="Phosphoglycerate mutase-like"/>
    <property type="match status" value="1"/>
</dbReference>
<gene>
    <name evidence="4" type="ORF">FOZ61_006550</name>
</gene>
<feature type="region of interest" description="Disordered" evidence="3">
    <location>
        <begin position="808"/>
        <end position="835"/>
    </location>
</feature>
<dbReference type="Pfam" id="PF00328">
    <property type="entry name" value="His_Phos_2"/>
    <property type="match status" value="1"/>
</dbReference>
<evidence type="ECO:0000256" key="3">
    <source>
        <dbReference type="SAM" id="MobiDB-lite"/>
    </source>
</evidence>
<evidence type="ECO:0000256" key="2">
    <source>
        <dbReference type="ARBA" id="ARBA00022801"/>
    </source>
</evidence>
<proteinExistence type="inferred from homology"/>
<evidence type="ECO:0000256" key="1">
    <source>
        <dbReference type="ARBA" id="ARBA00005375"/>
    </source>
</evidence>
<comment type="similarity">
    <text evidence="1">Belongs to the histidine acid phosphatase family.</text>
</comment>
<reference evidence="4 5" key="1">
    <citation type="submission" date="2020-04" db="EMBL/GenBank/DDBJ databases">
        <title>Perkinsus olseni comparative genomics.</title>
        <authorList>
            <person name="Bogema D.R."/>
        </authorList>
    </citation>
    <scope>NUCLEOTIDE SEQUENCE [LARGE SCALE GENOMIC DNA]</scope>
    <source>
        <strain evidence="4">ATCC PRA-179</strain>
    </source>
</reference>
<protein>
    <submittedName>
        <fullName evidence="4">Uncharacterized protein</fullName>
    </submittedName>
</protein>
<sequence>MACLSGSRLPSKKLVTSLFRHFASATGGATQKQIINISDWVSQVRQSAQEGVVDRDFWRSVINNVRGPLADKLSVHHCAVLLYALATTGHAEFECMTLLNGRILGELEAMGSKEEGVPEREQGAAADLGKADSDVTLPSSCMSVSDCRLIARASGQSRMYDSQVLDVVAGVLVSRLSELQAGQVVSLLESYGRLPRLRRPMYEGEEEEEEEEGQQQSEAGNAFMIEYLSTFIMEYLSTFIMEYLSTFFMEYLSTFFMEYLSTFFMEYLSTSVEEGHVEVQLLFEVAASVLPEYLPQLQSFQLCAITQAYAKLGFLSPPLFSALCEELTTRLSSDDDLTAGSSRKRKPVTPLEAHRFIVSMATVVDVETVDEGLRDALRRCLERMIKICLYYTTTQLDTKGCLQLMAALRKLKHYDEKFVNTRLLPTLNHHYMKSRAAPAGDDGLARVHEGVLIATAMTARLRETIVYDVIGYIAEADLPSSDRAARELLSVMTRLMACLPSSESSAAVELWEASRPKLVRAIERRLPMSDRIGLSNAPCLVADPGSERFFIVASPASGCLLITSSRKCVSHLSVLVKGDCSEALGEDLVTRGGMREVKSPRRSVAELFTYRPLHGVGNMNVAVHETEAQVLYDLPNSGTRSSCGETILRFSGAKIPLRTVLAQHVSTLESAPLKYLVNGRTVTECPASPVDIRTFLLQSGFELIGDTGIQAPLWQGISPQGVVVRICRLFNGRLDGQVLGEKGEAAWEVMRPAKASASPPPNPATLEEACRSASSTTEPEVGWSLVPQRCLVTIQASVPAVKGDANAAAAGGEGQTKPVAKASSATSTPTKRSKMGDGVQLLAVARHIERLADIAEGRVPFPEEDPLYYCHSDMTWGDIPERSDKPDAKPERVVVFGRHGARVLTRDLTCWEGDDTEYMCPVATYYGFINSPSEGTGVGWTRLGGKRMLLKGNCTYGQVVEPGIQQHLLNGQALRAAYAESLGLGEAPLEPQVMFRSTEFTRTIHSAQALAMGLFPNIREYGPDALDIVIDDLDVDSMTPKPRVCSRLAGSLDDFLQSSEAVKRTDESALERKFIGLTSGRYDEFNTNDPKKMDGLYSGMLDCLMSHICSTVPSTSREVPFGLGAESPLLKRISDEATYWDLLQYNSSAETRRLAFGPLIEDVLEDLDLPERRLSVYIGHDTGPTSVFTAALDMTWLDSQHKCANYWPPFATMLILEIYDDNQARWIFNGRVASVDAIEECRGKETCDFDLMYDYLAEMIPSDFECNGAPKLNHGHLRYSH</sequence>
<feature type="region of interest" description="Disordered" evidence="3">
    <location>
        <begin position="112"/>
        <end position="131"/>
    </location>
</feature>
<dbReference type="OrthoDB" id="10257284at2759"/>
<comment type="caution">
    <text evidence="4">The sequence shown here is derived from an EMBL/GenBank/DDBJ whole genome shotgun (WGS) entry which is preliminary data.</text>
</comment>
<dbReference type="InterPro" id="IPR000560">
    <property type="entry name" value="His_Pase_clade-2"/>
</dbReference>
<name>A0A7J6LCK3_PEROL</name>
<dbReference type="GO" id="GO:0016791">
    <property type="term" value="F:phosphatase activity"/>
    <property type="evidence" value="ECO:0007669"/>
    <property type="project" value="TreeGrafter"/>
</dbReference>
<dbReference type="PANTHER" id="PTHR11567">
    <property type="entry name" value="ACID PHOSPHATASE-RELATED"/>
    <property type="match status" value="1"/>
</dbReference>
<feature type="region of interest" description="Disordered" evidence="3">
    <location>
        <begin position="752"/>
        <end position="773"/>
    </location>
</feature>